<proteinExistence type="predicted"/>
<name>A0A6C0F0Z6_9ZZZZ</name>
<feature type="compositionally biased region" description="Polar residues" evidence="1">
    <location>
        <begin position="212"/>
        <end position="221"/>
    </location>
</feature>
<feature type="compositionally biased region" description="Basic and acidic residues" evidence="1">
    <location>
        <begin position="202"/>
        <end position="211"/>
    </location>
</feature>
<evidence type="ECO:0000313" key="2">
    <source>
        <dbReference type="EMBL" id="QHT35074.1"/>
    </source>
</evidence>
<dbReference type="EMBL" id="MN739012">
    <property type="protein sequence ID" value="QHT35074.1"/>
    <property type="molecule type" value="Genomic_DNA"/>
</dbReference>
<feature type="region of interest" description="Disordered" evidence="1">
    <location>
        <begin position="160"/>
        <end position="272"/>
    </location>
</feature>
<feature type="region of interest" description="Disordered" evidence="1">
    <location>
        <begin position="1"/>
        <end position="145"/>
    </location>
</feature>
<feature type="compositionally biased region" description="Basic and acidic residues" evidence="1">
    <location>
        <begin position="76"/>
        <end position="85"/>
    </location>
</feature>
<feature type="compositionally biased region" description="Basic residues" evidence="1">
    <location>
        <begin position="227"/>
        <end position="272"/>
    </location>
</feature>
<dbReference type="AlphaFoldDB" id="A0A6C0F0Z6"/>
<protein>
    <submittedName>
        <fullName evidence="2">Uncharacterized protein</fullName>
    </submittedName>
</protein>
<evidence type="ECO:0000256" key="1">
    <source>
        <dbReference type="SAM" id="MobiDB-lite"/>
    </source>
</evidence>
<accession>A0A6C0F0Z6</accession>
<reference evidence="2" key="1">
    <citation type="journal article" date="2020" name="Nature">
        <title>Giant virus diversity and host interactions through global metagenomics.</title>
        <authorList>
            <person name="Schulz F."/>
            <person name="Roux S."/>
            <person name="Paez-Espino D."/>
            <person name="Jungbluth S."/>
            <person name="Walsh D.A."/>
            <person name="Denef V.J."/>
            <person name="McMahon K.D."/>
            <person name="Konstantinidis K.T."/>
            <person name="Eloe-Fadrosh E.A."/>
            <person name="Kyrpides N.C."/>
            <person name="Woyke T."/>
        </authorList>
    </citation>
    <scope>NUCLEOTIDE SEQUENCE</scope>
    <source>
        <strain evidence="2">GVMAG-M-3300009180-1</strain>
    </source>
</reference>
<organism evidence="2">
    <name type="scientific">viral metagenome</name>
    <dbReference type="NCBI Taxonomy" id="1070528"/>
    <lineage>
        <taxon>unclassified sequences</taxon>
        <taxon>metagenomes</taxon>
        <taxon>organismal metagenomes</taxon>
    </lineage>
</organism>
<sequence length="272" mass="30111">MSGWLTKKPAKKQQTPVKPKIKLLPDTPQYQKKFREESPSPSPPPNRLVGFTSSILMPPPPPRYTPKSPTQAELANIKKADEIARRAFAPPDTPSPSQSLSPPNRLVGFTSSMLMPPAPPPPNRLVGFTSSMPMPPAPPPKLLTEAEQLRIQESDKLARRVFAWQGTPSPSQLLSPPPKRDNTDIGSLDETQTQHESGFNLEEEHTQHASETETPTQNADSPNGGKMTRKKDKNKSKNKRKKGKSKSKKGKSKKGKSKSKSKSKNKRTVKHR</sequence>